<reference evidence="2" key="1">
    <citation type="submission" date="2017-04" db="EMBL/GenBank/DDBJ databases">
        <title>Function of individual gut microbiota members based on whole genome sequencing of pure cultures obtained from chicken caecum.</title>
        <authorList>
            <person name="Medvecky M."/>
            <person name="Cejkova D."/>
            <person name="Polansky O."/>
            <person name="Karasova D."/>
            <person name="Kubasova T."/>
            <person name="Cizek A."/>
            <person name="Rychlik I."/>
        </authorList>
    </citation>
    <scope>NUCLEOTIDE SEQUENCE [LARGE SCALE GENOMIC DNA]</scope>
    <source>
        <strain evidence="2">An5</strain>
    </source>
</reference>
<organism evidence="1 2">
    <name type="scientific">[Collinsella] massiliensis</name>
    <dbReference type="NCBI Taxonomy" id="1232426"/>
    <lineage>
        <taxon>Bacteria</taxon>
        <taxon>Bacillati</taxon>
        <taxon>Actinomycetota</taxon>
        <taxon>Coriobacteriia</taxon>
        <taxon>Coriobacteriales</taxon>
        <taxon>Coriobacteriaceae</taxon>
        <taxon>Enorma</taxon>
    </lineage>
</organism>
<proteinExistence type="predicted"/>
<gene>
    <name evidence="1" type="ORF">B5G02_06585</name>
</gene>
<dbReference type="AlphaFoldDB" id="A0A1Y3XTJ5"/>
<dbReference type="Proteomes" id="UP000195781">
    <property type="component" value="Unassembled WGS sequence"/>
</dbReference>
<evidence type="ECO:0000313" key="2">
    <source>
        <dbReference type="Proteomes" id="UP000195781"/>
    </source>
</evidence>
<keyword evidence="1" id="KW-0255">Endonuclease</keyword>
<accession>A0A1Y3XTJ5</accession>
<name>A0A1Y3XTJ5_9ACTN</name>
<dbReference type="Pfam" id="PF09563">
    <property type="entry name" value="RE_LlaJI"/>
    <property type="match status" value="2"/>
</dbReference>
<dbReference type="InterPro" id="IPR018579">
    <property type="entry name" value="Restrct_endonuc_II_LlaJI"/>
</dbReference>
<protein>
    <submittedName>
        <fullName evidence="1">LlaJI family restriction endonuclease</fullName>
    </submittedName>
</protein>
<evidence type="ECO:0000313" key="1">
    <source>
        <dbReference type="EMBL" id="OUN88441.1"/>
    </source>
</evidence>
<sequence length="499" mass="54377">MPTVRSSAMRTVYIRERSFHSPVSLARTLGIGLDDADRYIALLCAHGVLRLRTGDEPKEYDPLGESAPRGTYQFVYVGLALVESVCIVVYPKYLPEIDPKRPDDATCAAMSQVFRVLRKSGGSYASIAAATEEGMGANDRLALMLSLLEMYDEYGVYSNYVRTIADNGSGNISWERTIAANLPFVRDGRPIYFDYKTVETDADASDFVTRLHRAVLTECSRFMQESGLAQLLALDEVWLSDSSVADFGDADFVAYRLERERAVQFVTWKQDVIDLLVRYVRDEGMSATSDAPLCLGTSSFHHVWETACKVAFGDVLAVRLGELGIELAPPFAGMAEKRLIDVIPRPEWAALGAGEERACGEVATLIPDIVTVRGAGGRAAAGGGTFAILDAKYYTPLLGERVGGVPGVESVTKQFLYQAAYRDFVLAHGFSRVVNAFLVPSCGDAVEHLGRVRFPGVIAAEEPPFSNEVELYALPAEAVFDAYVGGRELDAARLAEVVG</sequence>
<comment type="caution">
    <text evidence="1">The sequence shown here is derived from an EMBL/GenBank/DDBJ whole genome shotgun (WGS) entry which is preliminary data.</text>
</comment>
<dbReference type="EMBL" id="NFIE01000013">
    <property type="protein sequence ID" value="OUN88441.1"/>
    <property type="molecule type" value="Genomic_DNA"/>
</dbReference>
<keyword evidence="2" id="KW-1185">Reference proteome</keyword>
<keyword evidence="1" id="KW-0378">Hydrolase</keyword>
<dbReference type="GO" id="GO:0004519">
    <property type="term" value="F:endonuclease activity"/>
    <property type="evidence" value="ECO:0007669"/>
    <property type="project" value="UniProtKB-KW"/>
</dbReference>
<dbReference type="OrthoDB" id="9811025at2"/>
<keyword evidence="1" id="KW-0540">Nuclease</keyword>